<protein>
    <submittedName>
        <fullName evidence="7">APC family permease</fullName>
    </submittedName>
</protein>
<dbReference type="RefSeq" id="WP_353289748.1">
    <property type="nucleotide sequence ID" value="NZ_BAABQM010000002.1"/>
</dbReference>
<evidence type="ECO:0000256" key="2">
    <source>
        <dbReference type="ARBA" id="ARBA00022692"/>
    </source>
</evidence>
<evidence type="ECO:0000313" key="8">
    <source>
        <dbReference type="Proteomes" id="UP001449582"/>
    </source>
</evidence>
<gene>
    <name evidence="7" type="ORF">UREOM_2930</name>
</gene>
<comment type="caution">
    <text evidence="7">The sequence shown here is derived from an EMBL/GenBank/DDBJ whole genome shotgun (WGS) entry which is preliminary data.</text>
</comment>
<evidence type="ECO:0000313" key="7">
    <source>
        <dbReference type="EMBL" id="GAA5414582.1"/>
    </source>
</evidence>
<dbReference type="InterPro" id="IPR002293">
    <property type="entry name" value="AA/rel_permease1"/>
</dbReference>
<feature type="transmembrane region" description="Helical" evidence="6">
    <location>
        <begin position="473"/>
        <end position="496"/>
    </location>
</feature>
<feature type="transmembrane region" description="Helical" evidence="6">
    <location>
        <begin position="25"/>
        <end position="45"/>
    </location>
</feature>
<reference evidence="7" key="1">
    <citation type="submission" date="2024-02" db="EMBL/GenBank/DDBJ databases">
        <title>Draft genome sequence of new strains in genus Ureaplasma.</title>
        <authorList>
            <person name="Nakajima Y."/>
            <person name="Segawa T."/>
        </authorList>
    </citation>
    <scope>NUCLEOTIDE SEQUENCE [LARGE SCALE GENOMIC DNA]</scope>
    <source>
        <strain evidence="7">OM1</strain>
    </source>
</reference>
<comment type="subcellular location">
    <subcellularLocation>
        <location evidence="1">Membrane</location>
        <topology evidence="1">Multi-pass membrane protein</topology>
    </subcellularLocation>
</comment>
<feature type="transmembrane region" description="Helical" evidence="6">
    <location>
        <begin position="65"/>
        <end position="84"/>
    </location>
</feature>
<keyword evidence="3 6" id="KW-1133">Transmembrane helix</keyword>
<sequence length="595" mass="66207">MKNLKSQRIFDSREVKVTDSKSKKIGYFATLLVVLGSSIGSGIFFKSGSVMGNLQNNIAMSLISWVVAALTVMAMAIALVDVAAQSKKDDRGLLGWTKRFTGLFLYRSSKNIYCFFTLPIKFFGLPVYFFQSLQSALAFVGAHWVGSMTDGHVVLSQFGENVCNIQWWVILIVVFVLDVWFIVINGISLKVGINTNKIIMYVKFIPLAFALIIGFVVIGVNQHLPVDNHWWTDFKAPAVSYANNVVHPKTLAMFSPAIGLLLSLAAIFFAYDGFYVAAGVQKQMKEPKKISSALLFGLLSVTVIYLSVALSLTLGADGGKWQDISYFFCKHNVSWIYCVMALLVSFGILGIINGYSMWATRLYNTLIKDDEIIFSKWLKKIRDPWSGIVFILTFAIVIVITFTIIGALAFNIGKNTTVVGKYYLSSHVSNMYNFCNLVTNWQTIFTFTFIVLSIIASTDRKIKNKTQKKTKKIVAEIVAGIFSSTVIMLALAFQIIQPFVNLALMVTANNARPAGVAPAPIASNIALIAVLAFAASVCFIPSVFEWLNKKNRLVYKLENDLQTLTLKLENLKDKREDLIAKQTKMQPELQPTLVE</sequence>
<feature type="transmembrane region" description="Helical" evidence="6">
    <location>
        <begin position="525"/>
        <end position="547"/>
    </location>
</feature>
<evidence type="ECO:0000256" key="4">
    <source>
        <dbReference type="ARBA" id="ARBA00023136"/>
    </source>
</evidence>
<proteinExistence type="predicted"/>
<feature type="transmembrane region" description="Helical" evidence="6">
    <location>
        <begin position="165"/>
        <end position="186"/>
    </location>
</feature>
<dbReference type="PIRSF" id="PIRSF006060">
    <property type="entry name" value="AA_transporter"/>
    <property type="match status" value="1"/>
</dbReference>
<evidence type="ECO:0000256" key="6">
    <source>
        <dbReference type="SAM" id="Phobius"/>
    </source>
</evidence>
<dbReference type="PANTHER" id="PTHR11785:SF512">
    <property type="entry name" value="SOBREMESA, ISOFORM B"/>
    <property type="match status" value="1"/>
</dbReference>
<evidence type="ECO:0000256" key="3">
    <source>
        <dbReference type="ARBA" id="ARBA00022989"/>
    </source>
</evidence>
<organism evidence="7 8">
    <name type="scientific">Ureaplasma ceti</name>
    <dbReference type="NCBI Taxonomy" id="3119530"/>
    <lineage>
        <taxon>Bacteria</taxon>
        <taxon>Bacillati</taxon>
        <taxon>Mycoplasmatota</taxon>
        <taxon>Mycoplasmoidales</taxon>
        <taxon>Mycoplasmoidaceae</taxon>
        <taxon>Ureaplasma</taxon>
    </lineage>
</organism>
<dbReference type="InterPro" id="IPR050598">
    <property type="entry name" value="AminoAcid_Transporter"/>
</dbReference>
<feature type="transmembrane region" description="Helical" evidence="6">
    <location>
        <begin position="198"/>
        <end position="220"/>
    </location>
</feature>
<evidence type="ECO:0000256" key="1">
    <source>
        <dbReference type="ARBA" id="ARBA00004141"/>
    </source>
</evidence>
<feature type="coiled-coil region" evidence="5">
    <location>
        <begin position="554"/>
        <end position="581"/>
    </location>
</feature>
<accession>A0ABP9U8T8</accession>
<dbReference type="EMBL" id="BAABQM010000002">
    <property type="protein sequence ID" value="GAA5414582.1"/>
    <property type="molecule type" value="Genomic_DNA"/>
</dbReference>
<feature type="transmembrane region" description="Helical" evidence="6">
    <location>
        <begin position="125"/>
        <end position="145"/>
    </location>
</feature>
<dbReference type="Proteomes" id="UP001449582">
    <property type="component" value="Unassembled WGS sequence"/>
</dbReference>
<keyword evidence="8" id="KW-1185">Reference proteome</keyword>
<name>A0ABP9U8T8_9BACT</name>
<dbReference type="Gene3D" id="1.20.1740.10">
    <property type="entry name" value="Amino acid/polyamine transporter I"/>
    <property type="match status" value="1"/>
</dbReference>
<keyword evidence="5" id="KW-0175">Coiled coil</keyword>
<evidence type="ECO:0000256" key="5">
    <source>
        <dbReference type="SAM" id="Coils"/>
    </source>
</evidence>
<feature type="transmembrane region" description="Helical" evidence="6">
    <location>
        <begin position="430"/>
        <end position="452"/>
    </location>
</feature>
<dbReference type="Pfam" id="PF13520">
    <property type="entry name" value="AA_permease_2"/>
    <property type="match status" value="1"/>
</dbReference>
<keyword evidence="2 6" id="KW-0812">Transmembrane</keyword>
<keyword evidence="4 6" id="KW-0472">Membrane</keyword>
<feature type="transmembrane region" description="Helical" evidence="6">
    <location>
        <begin position="385"/>
        <end position="410"/>
    </location>
</feature>
<feature type="transmembrane region" description="Helical" evidence="6">
    <location>
        <begin position="292"/>
        <end position="314"/>
    </location>
</feature>
<dbReference type="PANTHER" id="PTHR11785">
    <property type="entry name" value="AMINO ACID TRANSPORTER"/>
    <property type="match status" value="1"/>
</dbReference>
<feature type="transmembrane region" description="Helical" evidence="6">
    <location>
        <begin position="334"/>
        <end position="358"/>
    </location>
</feature>
<feature type="transmembrane region" description="Helical" evidence="6">
    <location>
        <begin position="251"/>
        <end position="271"/>
    </location>
</feature>